<gene>
    <name evidence="5" type="ORF">QBC35DRAFT_549132</name>
</gene>
<keyword evidence="3 4" id="KW-0378">Hydrolase</keyword>
<feature type="signal peptide" evidence="4">
    <location>
        <begin position="1"/>
        <end position="19"/>
    </location>
</feature>
<dbReference type="Proteomes" id="UP001302126">
    <property type="component" value="Unassembled WGS sequence"/>
</dbReference>
<comment type="function">
    <text evidence="4">Esterase involved in the hydrolysis of xylan, a major structural heterogeneous polysaccharide found in plant biomass representing the second most abundant polysaccharide in the biosphere, after cellulose.</text>
</comment>
<keyword evidence="6" id="KW-1185">Reference proteome</keyword>
<keyword evidence="2 4" id="KW-0732">Signal</keyword>
<dbReference type="EMBL" id="MU864727">
    <property type="protein sequence ID" value="KAK4182173.1"/>
    <property type="molecule type" value="Genomic_DNA"/>
</dbReference>
<dbReference type="PANTHER" id="PTHR43037">
    <property type="entry name" value="UNNAMED PRODUCT-RELATED"/>
    <property type="match status" value="1"/>
</dbReference>
<dbReference type="SUPFAM" id="SSF53474">
    <property type="entry name" value="alpha/beta-Hydrolases"/>
    <property type="match status" value="2"/>
</dbReference>
<evidence type="ECO:0000256" key="4">
    <source>
        <dbReference type="RuleBase" id="RU367147"/>
    </source>
</evidence>
<keyword evidence="4" id="KW-0119">Carbohydrate metabolism</keyword>
<dbReference type="AlphaFoldDB" id="A0AAN6WID1"/>
<dbReference type="InterPro" id="IPR010126">
    <property type="entry name" value="Esterase_phb"/>
</dbReference>
<feature type="chain" id="PRO_5042661739" description="Carboxylic ester hydrolase" evidence="4">
    <location>
        <begin position="20"/>
        <end position="368"/>
    </location>
</feature>
<name>A0AAN6WID1_9PEZI</name>
<dbReference type="PANTHER" id="PTHR43037:SF5">
    <property type="entry name" value="FERULOYL ESTERASE"/>
    <property type="match status" value="1"/>
</dbReference>
<dbReference type="InterPro" id="IPR050955">
    <property type="entry name" value="Plant_Biomass_Hydrol_Est"/>
</dbReference>
<sequence length="368" mass="40345">MSPFLLLCLTPTLTLTAAAVPTGSLPKISADIYNPTNITFYLYQPARLTPNPPILVSPHWCHGSALAVYNGSSYAKLAEQYGFLVIFPDSPNTDDHCWDVSSRATLSHYPATEPGDTLGIVNMVHWTIKQYAADAGRVFVSGVSSGAMMTEVLLGAYPDVFAAGTAFAGVPFGCFASPENDKTRRGYWNDDCARGKITKSPAEWKAVVEGAYPGYRGWRPKLQIFHGTEDDVLFYPNFEESIKQWTAVLGLNGDASWTTVAKTDDTPFANWTKYAYSAVGHGDETWFEAYSAKGVNHNIGNHEEIAVKFFELDCVSGNGEGRECFRWGNGGPLGNSLKGTEEGACLEVAEFRLNSCFKMRNHVVDSRR</sequence>
<dbReference type="Pfam" id="PF10503">
    <property type="entry name" value="Esterase_PHB"/>
    <property type="match status" value="1"/>
</dbReference>
<evidence type="ECO:0000313" key="6">
    <source>
        <dbReference type="Proteomes" id="UP001302126"/>
    </source>
</evidence>
<keyword evidence="4" id="KW-0964">Secreted</keyword>
<evidence type="ECO:0000256" key="2">
    <source>
        <dbReference type="ARBA" id="ARBA00022729"/>
    </source>
</evidence>
<accession>A0AAN6WID1</accession>
<keyword evidence="1 4" id="KW-0719">Serine esterase</keyword>
<comment type="subcellular location">
    <subcellularLocation>
        <location evidence="4">Secreted</location>
    </subcellularLocation>
</comment>
<dbReference type="GO" id="GO:0052689">
    <property type="term" value="F:carboxylic ester hydrolase activity"/>
    <property type="evidence" value="ECO:0007669"/>
    <property type="project" value="UniProtKB-KW"/>
</dbReference>
<dbReference type="GO" id="GO:0005576">
    <property type="term" value="C:extracellular region"/>
    <property type="evidence" value="ECO:0007669"/>
    <property type="project" value="UniProtKB-SubCell"/>
</dbReference>
<proteinExistence type="inferred from homology"/>
<evidence type="ECO:0000313" key="5">
    <source>
        <dbReference type="EMBL" id="KAK4182173.1"/>
    </source>
</evidence>
<dbReference type="NCBIfam" id="TIGR01840">
    <property type="entry name" value="esterase_phb"/>
    <property type="match status" value="1"/>
</dbReference>
<comment type="caution">
    <text evidence="5">The sequence shown here is derived from an EMBL/GenBank/DDBJ whole genome shotgun (WGS) entry which is preliminary data.</text>
</comment>
<evidence type="ECO:0000256" key="3">
    <source>
        <dbReference type="ARBA" id="ARBA00022801"/>
    </source>
</evidence>
<comment type="similarity">
    <text evidence="4">Belongs to the carbohydrate esterase 1 (CE1) family.</text>
</comment>
<dbReference type="EC" id="3.1.1.-" evidence="4"/>
<dbReference type="GO" id="GO:0045493">
    <property type="term" value="P:xylan catabolic process"/>
    <property type="evidence" value="ECO:0007669"/>
    <property type="project" value="UniProtKB-UniRule"/>
</dbReference>
<keyword evidence="4" id="KW-0624">Polysaccharide degradation</keyword>
<protein>
    <recommendedName>
        <fullName evidence="4">Carboxylic ester hydrolase</fullName>
        <ecNumber evidence="4">3.1.1.-</ecNumber>
    </recommendedName>
</protein>
<dbReference type="InterPro" id="IPR029058">
    <property type="entry name" value="AB_hydrolase_fold"/>
</dbReference>
<evidence type="ECO:0000256" key="1">
    <source>
        <dbReference type="ARBA" id="ARBA00022487"/>
    </source>
</evidence>
<dbReference type="Gene3D" id="3.40.50.1820">
    <property type="entry name" value="alpha/beta hydrolase"/>
    <property type="match status" value="1"/>
</dbReference>
<reference evidence="5" key="2">
    <citation type="submission" date="2023-05" db="EMBL/GenBank/DDBJ databases">
        <authorList>
            <consortium name="Lawrence Berkeley National Laboratory"/>
            <person name="Steindorff A."/>
            <person name="Hensen N."/>
            <person name="Bonometti L."/>
            <person name="Westerberg I."/>
            <person name="Brannstrom I.O."/>
            <person name="Guillou S."/>
            <person name="Cros-Aarteil S."/>
            <person name="Calhoun S."/>
            <person name="Haridas S."/>
            <person name="Kuo A."/>
            <person name="Mondo S."/>
            <person name="Pangilinan J."/>
            <person name="Riley R."/>
            <person name="Labutti K."/>
            <person name="Andreopoulos B."/>
            <person name="Lipzen A."/>
            <person name="Chen C."/>
            <person name="Yanf M."/>
            <person name="Daum C."/>
            <person name="Ng V."/>
            <person name="Clum A."/>
            <person name="Ohm R."/>
            <person name="Martin F."/>
            <person name="Silar P."/>
            <person name="Natvig D."/>
            <person name="Lalanne C."/>
            <person name="Gautier V."/>
            <person name="Ament-Velasquez S.L."/>
            <person name="Kruys A."/>
            <person name="Hutchinson M.I."/>
            <person name="Powell A.J."/>
            <person name="Barry K."/>
            <person name="Miller A.N."/>
            <person name="Grigoriev I.V."/>
            <person name="Debuchy R."/>
            <person name="Gladieux P."/>
            <person name="Thoren M.H."/>
            <person name="Johannesson H."/>
        </authorList>
    </citation>
    <scope>NUCLEOTIDE SEQUENCE</scope>
    <source>
        <strain evidence="5">PSN309</strain>
    </source>
</reference>
<organism evidence="5 6">
    <name type="scientific">Podospora australis</name>
    <dbReference type="NCBI Taxonomy" id="1536484"/>
    <lineage>
        <taxon>Eukaryota</taxon>
        <taxon>Fungi</taxon>
        <taxon>Dikarya</taxon>
        <taxon>Ascomycota</taxon>
        <taxon>Pezizomycotina</taxon>
        <taxon>Sordariomycetes</taxon>
        <taxon>Sordariomycetidae</taxon>
        <taxon>Sordariales</taxon>
        <taxon>Podosporaceae</taxon>
        <taxon>Podospora</taxon>
    </lineage>
</organism>
<reference evidence="5" key="1">
    <citation type="journal article" date="2023" name="Mol. Phylogenet. Evol.">
        <title>Genome-scale phylogeny and comparative genomics of the fungal order Sordariales.</title>
        <authorList>
            <person name="Hensen N."/>
            <person name="Bonometti L."/>
            <person name="Westerberg I."/>
            <person name="Brannstrom I.O."/>
            <person name="Guillou S."/>
            <person name="Cros-Aarteil S."/>
            <person name="Calhoun S."/>
            <person name="Haridas S."/>
            <person name="Kuo A."/>
            <person name="Mondo S."/>
            <person name="Pangilinan J."/>
            <person name="Riley R."/>
            <person name="LaButti K."/>
            <person name="Andreopoulos B."/>
            <person name="Lipzen A."/>
            <person name="Chen C."/>
            <person name="Yan M."/>
            <person name="Daum C."/>
            <person name="Ng V."/>
            <person name="Clum A."/>
            <person name="Steindorff A."/>
            <person name="Ohm R.A."/>
            <person name="Martin F."/>
            <person name="Silar P."/>
            <person name="Natvig D.O."/>
            <person name="Lalanne C."/>
            <person name="Gautier V."/>
            <person name="Ament-Velasquez S.L."/>
            <person name="Kruys A."/>
            <person name="Hutchinson M.I."/>
            <person name="Powell A.J."/>
            <person name="Barry K."/>
            <person name="Miller A.N."/>
            <person name="Grigoriev I.V."/>
            <person name="Debuchy R."/>
            <person name="Gladieux P."/>
            <person name="Hiltunen Thoren M."/>
            <person name="Johannesson H."/>
        </authorList>
    </citation>
    <scope>NUCLEOTIDE SEQUENCE</scope>
    <source>
        <strain evidence="5">PSN309</strain>
    </source>
</reference>